<dbReference type="Proteomes" id="UP000663868">
    <property type="component" value="Unassembled WGS sequence"/>
</dbReference>
<reference evidence="1" key="1">
    <citation type="submission" date="2021-02" db="EMBL/GenBank/DDBJ databases">
        <authorList>
            <person name="Nowell W R."/>
        </authorList>
    </citation>
    <scope>NUCLEOTIDE SEQUENCE</scope>
</reference>
<feature type="non-terminal residue" evidence="1">
    <location>
        <position position="1"/>
    </location>
</feature>
<comment type="caution">
    <text evidence="1">The sequence shown here is derived from an EMBL/GenBank/DDBJ whole genome shotgun (WGS) entry which is preliminary data.</text>
</comment>
<evidence type="ECO:0000313" key="1">
    <source>
        <dbReference type="EMBL" id="CAF4443753.1"/>
    </source>
</evidence>
<evidence type="ECO:0000313" key="2">
    <source>
        <dbReference type="Proteomes" id="UP000663868"/>
    </source>
</evidence>
<gene>
    <name evidence="1" type="ORF">KXQ929_LOCUS53546</name>
</gene>
<sequence>RNYQADNDYLYNEDLYTIYSNLDNTDQVGDAQSAIDRISKRYRPNITSGFDISHFRLIRSLGQGMNGSVSIY</sequence>
<name>A0A820RZH1_9BILA</name>
<dbReference type="AlphaFoldDB" id="A0A820RZH1"/>
<dbReference type="EMBL" id="CAJOBB010030445">
    <property type="protein sequence ID" value="CAF4443753.1"/>
    <property type="molecule type" value="Genomic_DNA"/>
</dbReference>
<organism evidence="1 2">
    <name type="scientific">Adineta steineri</name>
    <dbReference type="NCBI Taxonomy" id="433720"/>
    <lineage>
        <taxon>Eukaryota</taxon>
        <taxon>Metazoa</taxon>
        <taxon>Spiralia</taxon>
        <taxon>Gnathifera</taxon>
        <taxon>Rotifera</taxon>
        <taxon>Eurotatoria</taxon>
        <taxon>Bdelloidea</taxon>
        <taxon>Adinetida</taxon>
        <taxon>Adinetidae</taxon>
        <taxon>Adineta</taxon>
    </lineage>
</organism>
<proteinExistence type="predicted"/>
<accession>A0A820RZH1</accession>
<protein>
    <submittedName>
        <fullName evidence="1">Uncharacterized protein</fullName>
    </submittedName>
</protein>